<dbReference type="EMBL" id="JAUJFL010000002">
    <property type="protein sequence ID" value="KAK2609481.1"/>
    <property type="molecule type" value="Genomic_DNA"/>
</dbReference>
<reference evidence="6" key="1">
    <citation type="submission" date="2023-06" db="EMBL/GenBank/DDBJ databases">
        <authorList>
            <person name="Noh H."/>
        </authorList>
    </citation>
    <scope>NUCLEOTIDE SEQUENCE</scope>
    <source>
        <strain evidence="6">DUCC20226</strain>
    </source>
</reference>
<comment type="caution">
    <text evidence="6">The sequence shown here is derived from an EMBL/GenBank/DDBJ whole genome shotgun (WGS) entry which is preliminary data.</text>
</comment>
<sequence length="609" mass="67957">MSTPIEKLEKTIHRREAALRTREAETASREAELEQLKQSLEILECARDDIRGAIEDALSPEPTTTIAPTDVLDIALEGSNNANGPFASGNITVEEAINLALTSIKSDLGPEGLVKMIIKTAVDVSQLGAEAVIKVALQTVRTSDLETSDILRTALQTARGSKYMFASDIITPAVVTAIKLGIEPTVIVKEAFITAMRAEPTRLRTGVLTTLGCAVGMGMSSNGIKGIMDGFAKEVENREMQSASRSDIISATSIMSHIARLREQFRSMVRKLEARQKLTEELKDIKETTYYLEKRKEHLEEKLVSLENPQHEITNLQQRLDALTALESAVEAVMGTKSSTDDAVKHVIEHAMQTNHLTAKDIVQTTLDTAMRLNGRSRSDNLDDLFVELIDDYHGLRAAIESAMERFANIDVVVEYALETAQDLGMNAEDLKKRIFKTVNTVLDGKAATTESALETEVQTRQMLRLRRKYYEIELHFYWQVLNATVMGKKNRSINKFFLEPMTAVATNNPAYDKIVKTPMDFGKIKRNWDQGVYGGHAYGLVSDFDLMIDNSLNYYPRGHRIHNAAKKLRKIYEDGCAEWSSWMSKAITIARGDGRELSKSLVEMEEGY</sequence>
<name>A0AAD9SJ95_PHOAM</name>
<gene>
    <name evidence="6" type="ORF">N8I77_002978</name>
</gene>
<dbReference type="Proteomes" id="UP001265746">
    <property type="component" value="Unassembled WGS sequence"/>
</dbReference>
<dbReference type="GO" id="GO:0000785">
    <property type="term" value="C:chromatin"/>
    <property type="evidence" value="ECO:0007669"/>
    <property type="project" value="TreeGrafter"/>
</dbReference>
<evidence type="ECO:0000256" key="2">
    <source>
        <dbReference type="ARBA" id="ARBA00023117"/>
    </source>
</evidence>
<keyword evidence="2 3" id="KW-0103">Bromodomain</keyword>
<dbReference type="GO" id="GO:0006457">
    <property type="term" value="P:protein folding"/>
    <property type="evidence" value="ECO:0007669"/>
    <property type="project" value="InterPro"/>
</dbReference>
<protein>
    <recommendedName>
        <fullName evidence="5">Bromo domain-containing protein</fullName>
    </recommendedName>
</protein>
<comment type="similarity">
    <text evidence="1">Belongs to the TCP-1 chaperonin family.</text>
</comment>
<dbReference type="PANTHER" id="PTHR22880:SF225">
    <property type="entry name" value="BROMODOMAIN-CONTAINING PROTEIN BET-1-RELATED"/>
    <property type="match status" value="1"/>
</dbReference>
<organism evidence="6 7">
    <name type="scientific">Phomopsis amygdali</name>
    <name type="common">Fusicoccum amygdali</name>
    <dbReference type="NCBI Taxonomy" id="1214568"/>
    <lineage>
        <taxon>Eukaryota</taxon>
        <taxon>Fungi</taxon>
        <taxon>Dikarya</taxon>
        <taxon>Ascomycota</taxon>
        <taxon>Pezizomycotina</taxon>
        <taxon>Sordariomycetes</taxon>
        <taxon>Sordariomycetidae</taxon>
        <taxon>Diaporthales</taxon>
        <taxon>Diaporthaceae</taxon>
        <taxon>Diaporthe</taxon>
    </lineage>
</organism>
<evidence type="ECO:0000256" key="1">
    <source>
        <dbReference type="ARBA" id="ARBA00008020"/>
    </source>
</evidence>
<dbReference type="SMART" id="SM00297">
    <property type="entry name" value="BROMO"/>
    <property type="match status" value="1"/>
</dbReference>
<evidence type="ECO:0000256" key="4">
    <source>
        <dbReference type="SAM" id="Coils"/>
    </source>
</evidence>
<dbReference type="GO" id="GO:0006338">
    <property type="term" value="P:chromatin remodeling"/>
    <property type="evidence" value="ECO:0007669"/>
    <property type="project" value="TreeGrafter"/>
</dbReference>
<evidence type="ECO:0000313" key="7">
    <source>
        <dbReference type="Proteomes" id="UP001265746"/>
    </source>
</evidence>
<dbReference type="GO" id="GO:0051082">
    <property type="term" value="F:unfolded protein binding"/>
    <property type="evidence" value="ECO:0007669"/>
    <property type="project" value="InterPro"/>
</dbReference>
<dbReference type="GO" id="GO:0005634">
    <property type="term" value="C:nucleus"/>
    <property type="evidence" value="ECO:0007669"/>
    <property type="project" value="TreeGrafter"/>
</dbReference>
<accession>A0AAD9SJ95</accession>
<dbReference type="SUPFAM" id="SSF47370">
    <property type="entry name" value="Bromodomain"/>
    <property type="match status" value="1"/>
</dbReference>
<dbReference type="GO" id="GO:0005524">
    <property type="term" value="F:ATP binding"/>
    <property type="evidence" value="ECO:0007669"/>
    <property type="project" value="InterPro"/>
</dbReference>
<dbReference type="InterPro" id="IPR050935">
    <property type="entry name" value="Bromo_chromatin_reader"/>
</dbReference>
<dbReference type="AlphaFoldDB" id="A0AAD9SJ95"/>
<proteinExistence type="inferred from homology"/>
<keyword evidence="4" id="KW-0175">Coiled coil</keyword>
<evidence type="ECO:0000259" key="5">
    <source>
        <dbReference type="PROSITE" id="PS50014"/>
    </source>
</evidence>
<dbReference type="Pfam" id="PF00439">
    <property type="entry name" value="Bromodomain"/>
    <property type="match status" value="1"/>
</dbReference>
<dbReference type="InterPro" id="IPR002194">
    <property type="entry name" value="Chaperonin_TCP-1_CS"/>
</dbReference>
<evidence type="ECO:0000313" key="6">
    <source>
        <dbReference type="EMBL" id="KAK2609481.1"/>
    </source>
</evidence>
<dbReference type="InterPro" id="IPR001487">
    <property type="entry name" value="Bromodomain"/>
</dbReference>
<feature type="coiled-coil region" evidence="4">
    <location>
        <begin position="5"/>
        <end position="53"/>
    </location>
</feature>
<feature type="domain" description="Bromo" evidence="5">
    <location>
        <begin position="490"/>
        <end position="563"/>
    </location>
</feature>
<evidence type="ECO:0000256" key="3">
    <source>
        <dbReference type="PROSITE-ProRule" id="PRU00035"/>
    </source>
</evidence>
<dbReference type="PROSITE" id="PS50014">
    <property type="entry name" value="BROMODOMAIN_2"/>
    <property type="match status" value="1"/>
</dbReference>
<keyword evidence="7" id="KW-1185">Reference proteome</keyword>
<dbReference type="PANTHER" id="PTHR22880">
    <property type="entry name" value="FALZ-RELATED BROMODOMAIN-CONTAINING PROTEINS"/>
    <property type="match status" value="1"/>
</dbReference>
<dbReference type="GO" id="GO:0016887">
    <property type="term" value="F:ATP hydrolysis activity"/>
    <property type="evidence" value="ECO:0007669"/>
    <property type="project" value="InterPro"/>
</dbReference>
<dbReference type="InterPro" id="IPR036427">
    <property type="entry name" value="Bromodomain-like_sf"/>
</dbReference>
<dbReference type="GO" id="GO:0006355">
    <property type="term" value="P:regulation of DNA-templated transcription"/>
    <property type="evidence" value="ECO:0007669"/>
    <property type="project" value="TreeGrafter"/>
</dbReference>
<dbReference type="Gene3D" id="1.20.920.10">
    <property type="entry name" value="Bromodomain-like"/>
    <property type="match status" value="1"/>
</dbReference>
<dbReference type="PROSITE" id="PS00750">
    <property type="entry name" value="TCP1_1"/>
    <property type="match status" value="1"/>
</dbReference>